<evidence type="ECO:0000259" key="4">
    <source>
        <dbReference type="Pfam" id="PF08545"/>
    </source>
</evidence>
<dbReference type="CDD" id="cd00830">
    <property type="entry name" value="KAS_III"/>
    <property type="match status" value="1"/>
</dbReference>
<accession>A0A521FZS6</accession>
<evidence type="ECO:0000313" key="6">
    <source>
        <dbReference type="Proteomes" id="UP000316238"/>
    </source>
</evidence>
<keyword evidence="2 5" id="KW-0012">Acyltransferase</keyword>
<keyword evidence="6" id="KW-1185">Reference proteome</keyword>
<dbReference type="PANTHER" id="PTHR34069">
    <property type="entry name" value="3-OXOACYL-[ACYL-CARRIER-PROTEIN] SYNTHASE 3"/>
    <property type="match status" value="1"/>
</dbReference>
<dbReference type="InterPro" id="IPR016039">
    <property type="entry name" value="Thiolase-like"/>
</dbReference>
<dbReference type="InterPro" id="IPR013747">
    <property type="entry name" value="ACP_syn_III_C"/>
</dbReference>
<comment type="caution">
    <text evidence="5">The sequence shown here is derived from an EMBL/GenBank/DDBJ whole genome shotgun (WGS) entry which is preliminary data.</text>
</comment>
<organism evidence="5 6">
    <name type="scientific">Candidatus Electronema aureum</name>
    <dbReference type="NCBI Taxonomy" id="2005002"/>
    <lineage>
        <taxon>Bacteria</taxon>
        <taxon>Pseudomonadati</taxon>
        <taxon>Thermodesulfobacteriota</taxon>
        <taxon>Desulfobulbia</taxon>
        <taxon>Desulfobulbales</taxon>
        <taxon>Desulfobulbaceae</taxon>
        <taxon>Candidatus Electronema</taxon>
    </lineage>
</organism>
<dbReference type="Pfam" id="PF08545">
    <property type="entry name" value="ACP_syn_III"/>
    <property type="match status" value="1"/>
</dbReference>
<dbReference type="GO" id="GO:0044550">
    <property type="term" value="P:secondary metabolite biosynthetic process"/>
    <property type="evidence" value="ECO:0007669"/>
    <property type="project" value="TreeGrafter"/>
</dbReference>
<evidence type="ECO:0000259" key="3">
    <source>
        <dbReference type="Pfam" id="PF08541"/>
    </source>
</evidence>
<feature type="domain" description="Beta-ketoacyl-[acyl-carrier-protein] synthase III N-terminal" evidence="4">
    <location>
        <begin position="114"/>
        <end position="191"/>
    </location>
</feature>
<dbReference type="EMBL" id="NQJD01000032">
    <property type="protein sequence ID" value="TAA74278.1"/>
    <property type="molecule type" value="Genomic_DNA"/>
</dbReference>
<gene>
    <name evidence="5" type="ORF">CDV28_1325</name>
</gene>
<dbReference type="InterPro" id="IPR013751">
    <property type="entry name" value="ACP_syn_III_N"/>
</dbReference>
<dbReference type="Proteomes" id="UP000316238">
    <property type="component" value="Unassembled WGS sequence"/>
</dbReference>
<proteinExistence type="predicted"/>
<dbReference type="Pfam" id="PF08541">
    <property type="entry name" value="ACP_syn_III_C"/>
    <property type="match status" value="1"/>
</dbReference>
<name>A0A521FZS6_9BACT</name>
<dbReference type="SUPFAM" id="SSF53901">
    <property type="entry name" value="Thiolase-like"/>
    <property type="match status" value="1"/>
</dbReference>
<reference evidence="5" key="1">
    <citation type="submission" date="2017-07" db="EMBL/GenBank/DDBJ databases">
        <title>The cable genome - Insights into the physiology and evolution of filamentous bacteria capable of sulfide oxidation via long distance electron transfer.</title>
        <authorList>
            <person name="Thorup C."/>
            <person name="Bjerg J.T."/>
            <person name="Schreiber L."/>
            <person name="Nielsen L.P."/>
            <person name="Kjeldsen K.U."/>
            <person name="Boesen T."/>
            <person name="Boggild A."/>
            <person name="Meysman F."/>
            <person name="Geelhoed J."/>
            <person name="Schramm A."/>
        </authorList>
    </citation>
    <scope>NUCLEOTIDE SEQUENCE [LARGE SCALE GENOMIC DNA]</scope>
    <source>
        <strain evidence="5">GS</strain>
    </source>
</reference>
<evidence type="ECO:0000256" key="2">
    <source>
        <dbReference type="ARBA" id="ARBA00023315"/>
    </source>
</evidence>
<protein>
    <submittedName>
        <fullName evidence="5">3-oxoacyl-[acyl-carrier-protein] synthase-3</fullName>
        <ecNumber evidence="5">2.3.1.180</ecNumber>
    </submittedName>
</protein>
<keyword evidence="1 5" id="KW-0808">Transferase</keyword>
<evidence type="ECO:0000256" key="1">
    <source>
        <dbReference type="ARBA" id="ARBA00022679"/>
    </source>
</evidence>
<sequence>MSVSKISGVKISGIASAVPEQIRTIFDDMKVFGEDEVYKISANIGVKSRYIAPPHLCTSDLCFFAAERLLHEASWKKDSVDALIFVSQTPDYRLPATSCILQKRLGLSNECASFDISMGCSGYIYGLWVASSLIVGGNIDRVLLLVGDTSNKLLSPQDRSVALLFGDAGTATLLEKSAHAQPMTFVMGTDGDGANNLIVPSGGFRKIANESTKIRTERENNNIRSDEDLFMNGAEIFSFTLERLSPLIRSVLDESSWTVDDVDFFIFHQANKFILNFLTKKMKLSPHKVPIVLEKFGNTSSASIPLALSSSLHEELCNKELRLIFSGFGVGYSWGAVALNVGPIIMPDIVFVP</sequence>
<evidence type="ECO:0000313" key="5">
    <source>
        <dbReference type="EMBL" id="TAA74278.1"/>
    </source>
</evidence>
<dbReference type="GO" id="GO:0006633">
    <property type="term" value="P:fatty acid biosynthetic process"/>
    <property type="evidence" value="ECO:0007669"/>
    <property type="project" value="InterPro"/>
</dbReference>
<dbReference type="EC" id="2.3.1.180" evidence="5"/>
<dbReference type="GO" id="GO:0033818">
    <property type="term" value="F:beta-ketoacyl-acyl-carrier-protein synthase III activity"/>
    <property type="evidence" value="ECO:0007669"/>
    <property type="project" value="UniProtKB-EC"/>
</dbReference>
<dbReference type="Gene3D" id="3.40.47.10">
    <property type="match status" value="1"/>
</dbReference>
<dbReference type="PANTHER" id="PTHR34069:SF2">
    <property type="entry name" value="BETA-KETOACYL-[ACYL-CARRIER-PROTEIN] SYNTHASE III"/>
    <property type="match status" value="1"/>
</dbReference>
<dbReference type="AlphaFoldDB" id="A0A521FZS6"/>
<dbReference type="GO" id="GO:0004315">
    <property type="term" value="F:3-oxoacyl-[acyl-carrier-protein] synthase activity"/>
    <property type="evidence" value="ECO:0007669"/>
    <property type="project" value="InterPro"/>
</dbReference>
<feature type="domain" description="Beta-ketoacyl-[acyl-carrier-protein] synthase III C-terminal" evidence="3">
    <location>
        <begin position="252"/>
        <end position="340"/>
    </location>
</feature>